<feature type="transmembrane region" description="Helical" evidence="6">
    <location>
        <begin position="263"/>
        <end position="294"/>
    </location>
</feature>
<feature type="transmembrane region" description="Helical" evidence="6">
    <location>
        <begin position="167"/>
        <end position="195"/>
    </location>
</feature>
<evidence type="ECO:0000256" key="6">
    <source>
        <dbReference type="SAM" id="Phobius"/>
    </source>
</evidence>
<gene>
    <name evidence="8" type="ORF">ADEAN_000544800</name>
</gene>
<reference evidence="8 9" key="1">
    <citation type="submission" date="2020-08" db="EMBL/GenBank/DDBJ databases">
        <authorList>
            <person name="Newling K."/>
            <person name="Davey J."/>
            <person name="Forrester S."/>
        </authorList>
    </citation>
    <scope>NUCLEOTIDE SEQUENCE [LARGE SCALE GENOMIC DNA]</scope>
    <source>
        <strain evidence="9">Crithidia deanei Carvalho (ATCC PRA-265)</strain>
    </source>
</reference>
<evidence type="ECO:0000256" key="1">
    <source>
        <dbReference type="ARBA" id="ARBA00004141"/>
    </source>
</evidence>
<dbReference type="InterPro" id="IPR052706">
    <property type="entry name" value="Membrane-Transporter-like"/>
</dbReference>
<dbReference type="Proteomes" id="UP000515908">
    <property type="component" value="Chromosome 10"/>
</dbReference>
<feature type="region of interest" description="Disordered" evidence="5">
    <location>
        <begin position="551"/>
        <end position="576"/>
    </location>
</feature>
<dbReference type="PANTHER" id="PTHR43310">
    <property type="entry name" value="SULFATE TRANSPORTER YBAR-RELATED"/>
    <property type="match status" value="1"/>
</dbReference>
<name>A0A7G2CI99_9TRYP</name>
<feature type="compositionally biased region" description="Basic and acidic residues" evidence="5">
    <location>
        <begin position="674"/>
        <end position="684"/>
    </location>
</feature>
<keyword evidence="2 6" id="KW-0812">Transmembrane</keyword>
<dbReference type="Pfam" id="PF00916">
    <property type="entry name" value="Sulfate_transp"/>
    <property type="match status" value="1"/>
</dbReference>
<organism evidence="8 9">
    <name type="scientific">Angomonas deanei</name>
    <dbReference type="NCBI Taxonomy" id="59799"/>
    <lineage>
        <taxon>Eukaryota</taxon>
        <taxon>Discoba</taxon>
        <taxon>Euglenozoa</taxon>
        <taxon>Kinetoplastea</taxon>
        <taxon>Metakinetoplastina</taxon>
        <taxon>Trypanosomatida</taxon>
        <taxon>Trypanosomatidae</taxon>
        <taxon>Strigomonadinae</taxon>
        <taxon>Angomonas</taxon>
    </lineage>
</organism>
<dbReference type="Gene3D" id="3.30.750.24">
    <property type="entry name" value="STAS domain"/>
    <property type="match status" value="1"/>
</dbReference>
<keyword evidence="4 6" id="KW-0472">Membrane</keyword>
<evidence type="ECO:0000256" key="3">
    <source>
        <dbReference type="ARBA" id="ARBA00022989"/>
    </source>
</evidence>
<feature type="transmembrane region" description="Helical" evidence="6">
    <location>
        <begin position="12"/>
        <end position="34"/>
    </location>
</feature>
<feature type="transmembrane region" description="Helical" evidence="6">
    <location>
        <begin position="207"/>
        <end position="239"/>
    </location>
</feature>
<feature type="transmembrane region" description="Helical" evidence="6">
    <location>
        <begin position="54"/>
        <end position="73"/>
    </location>
</feature>
<evidence type="ECO:0000256" key="4">
    <source>
        <dbReference type="ARBA" id="ARBA00023136"/>
    </source>
</evidence>
<keyword evidence="3 6" id="KW-1133">Transmembrane helix</keyword>
<dbReference type="AlphaFoldDB" id="A0A7G2CI99"/>
<protein>
    <submittedName>
        <fullName evidence="8">Sulfate permease family, putative</fullName>
    </submittedName>
</protein>
<feature type="compositionally biased region" description="Basic and acidic residues" evidence="5">
    <location>
        <begin position="561"/>
        <end position="573"/>
    </location>
</feature>
<dbReference type="InterPro" id="IPR036513">
    <property type="entry name" value="STAS_dom_sf"/>
</dbReference>
<evidence type="ECO:0000313" key="8">
    <source>
        <dbReference type="EMBL" id="CAD2217962.1"/>
    </source>
</evidence>
<evidence type="ECO:0000259" key="7">
    <source>
        <dbReference type="Pfam" id="PF00916"/>
    </source>
</evidence>
<evidence type="ECO:0000313" key="9">
    <source>
        <dbReference type="Proteomes" id="UP000515908"/>
    </source>
</evidence>
<dbReference type="PANTHER" id="PTHR43310:SF1">
    <property type="entry name" value="SULFATE TRANSPORTER YBAR-RELATED"/>
    <property type="match status" value="1"/>
</dbReference>
<feature type="region of interest" description="Disordered" evidence="5">
    <location>
        <begin position="667"/>
        <end position="694"/>
    </location>
</feature>
<dbReference type="VEuPathDB" id="TriTrypDB:ADEAN_000544800"/>
<comment type="subcellular location">
    <subcellularLocation>
        <location evidence="1">Membrane</location>
        <topology evidence="1">Multi-pass membrane protein</topology>
    </subcellularLocation>
</comment>
<dbReference type="GO" id="GO:0016020">
    <property type="term" value="C:membrane"/>
    <property type="evidence" value="ECO:0007669"/>
    <property type="project" value="UniProtKB-SubCell"/>
</dbReference>
<proteinExistence type="predicted"/>
<evidence type="ECO:0000256" key="2">
    <source>
        <dbReference type="ARBA" id="ARBA00022692"/>
    </source>
</evidence>
<dbReference type="InterPro" id="IPR011547">
    <property type="entry name" value="SLC26A/SulP_dom"/>
</dbReference>
<sequence>MLLPGIFRFAKLVRILPASLMIGFCNGLALSMVIHQIPSFRDETGEFVTGLRAFYTAIICVVSYAIMMLLPYFTEIIPSAFVAVVVGTIIQYACRVDTVTIGDLYDLHGKFPPPTIPDIAWTDSKTISDVMVAAILTAIISCVESFMSDAKITQLTETPTNFERESISLGVAHIVNGFFSGMPGCVVYGPCILNIECGSGTRRLSGFICAVLMVIIPLALFAVIRIIPMAALSAVLFGVSSKTADYRMLAMIFLQRISLQESAVAIVVTVVTVVQNLAIGAASGFAAALVFFMWNMARGRVQMTPLYHNASYELEREGEEGTPAVDEVTAGDTQTHTRERDCFSEFSPREAEEDVDVHISSQDVSDADENERIDNRSFLSVNLLDVQTDPVFKEVKVLRVKVQGVLFFGSCMSFVDCVTQLLHNHHNEIFLKVTDIILDFQHGMMTVMDFSACEAIQDAGKIFLKRGIRTHVQNMDPLSYTCFERCRRYFDDVVEDDPNNTKHICYVRRIFKRSTDISADGGEVVQHGGDVLDEDVFLRADHSIYYTTTSNQVTPTSAMEPAKETEEGVPTKEEEGEAQVQFSCREVKLSLEDSVKVGFSVYRPRFGISVVVFDTTAGWKRRLQSEEATGRVLSLELGITDATPFNRQFGDVSKLWWKRLFNKDVPRASNTQPPREHEDGEHRRPGPLRRPPPTVFLQLPRFPGQGFSKREHLSTREWNLIRLGVYEKLYDQEPPPTTRNKFVIRMKKLKDDLVDGFI</sequence>
<feature type="domain" description="SLC26A/SulP transporter" evidence="7">
    <location>
        <begin position="3"/>
        <end position="249"/>
    </location>
</feature>
<dbReference type="EMBL" id="LR877154">
    <property type="protein sequence ID" value="CAD2217962.1"/>
    <property type="molecule type" value="Genomic_DNA"/>
</dbReference>
<feature type="region of interest" description="Disordered" evidence="5">
    <location>
        <begin position="318"/>
        <end position="339"/>
    </location>
</feature>
<keyword evidence="9" id="KW-1185">Reference proteome</keyword>
<evidence type="ECO:0000256" key="5">
    <source>
        <dbReference type="SAM" id="MobiDB-lite"/>
    </source>
</evidence>
<accession>A0A7G2CI99</accession>